<gene>
    <name evidence="2" type="ORF">Sya03_39200</name>
</gene>
<protein>
    <submittedName>
        <fullName evidence="2">Uncharacterized protein</fullName>
    </submittedName>
</protein>
<feature type="transmembrane region" description="Helical" evidence="1">
    <location>
        <begin position="24"/>
        <end position="54"/>
    </location>
</feature>
<comment type="caution">
    <text evidence="2">The sequence shown here is derived from an EMBL/GenBank/DDBJ whole genome shotgun (WGS) entry which is preliminary data.</text>
</comment>
<dbReference type="RefSeq" id="WP_203939793.1">
    <property type="nucleotide sequence ID" value="NZ_BAAAGJ010000005.1"/>
</dbReference>
<keyword evidence="1" id="KW-1133">Transmembrane helix</keyword>
<keyword evidence="1" id="KW-0812">Transmembrane</keyword>
<reference evidence="2" key="1">
    <citation type="submission" date="2021-01" db="EMBL/GenBank/DDBJ databases">
        <title>Whole genome shotgun sequence of Spirilliplanes yamanashiensis NBRC 15828.</title>
        <authorList>
            <person name="Komaki H."/>
            <person name="Tamura T."/>
        </authorList>
    </citation>
    <scope>NUCLEOTIDE SEQUENCE</scope>
    <source>
        <strain evidence="2">NBRC 15828</strain>
    </source>
</reference>
<dbReference type="Proteomes" id="UP000652013">
    <property type="component" value="Unassembled WGS sequence"/>
</dbReference>
<proteinExistence type="predicted"/>
<keyword evidence="3" id="KW-1185">Reference proteome</keyword>
<evidence type="ECO:0000313" key="3">
    <source>
        <dbReference type="Proteomes" id="UP000652013"/>
    </source>
</evidence>
<keyword evidence="1" id="KW-0472">Membrane</keyword>
<sequence>MTEQNRSNPGWGTSPWAWGVGLPIGMIVGIALFDSIAVAVIAGLAIGTAFAIAFGAADRARRDRTAEAPPPGPER</sequence>
<dbReference type="EMBL" id="BOOY01000028">
    <property type="protein sequence ID" value="GIJ04568.1"/>
    <property type="molecule type" value="Genomic_DNA"/>
</dbReference>
<name>A0A8J3YB99_9ACTN</name>
<evidence type="ECO:0000313" key="2">
    <source>
        <dbReference type="EMBL" id="GIJ04568.1"/>
    </source>
</evidence>
<dbReference type="AlphaFoldDB" id="A0A8J3YB99"/>
<organism evidence="2 3">
    <name type="scientific">Spirilliplanes yamanashiensis</name>
    <dbReference type="NCBI Taxonomy" id="42233"/>
    <lineage>
        <taxon>Bacteria</taxon>
        <taxon>Bacillati</taxon>
        <taxon>Actinomycetota</taxon>
        <taxon>Actinomycetes</taxon>
        <taxon>Micromonosporales</taxon>
        <taxon>Micromonosporaceae</taxon>
        <taxon>Spirilliplanes</taxon>
    </lineage>
</organism>
<accession>A0A8J3YB99</accession>
<evidence type="ECO:0000256" key="1">
    <source>
        <dbReference type="SAM" id="Phobius"/>
    </source>
</evidence>